<accession>A0A0C9TV29</accession>
<gene>
    <name evidence="1" type="ORF">M422DRAFT_126558</name>
</gene>
<dbReference type="Proteomes" id="UP000054279">
    <property type="component" value="Unassembled WGS sequence"/>
</dbReference>
<dbReference type="AlphaFoldDB" id="A0A0C9TV29"/>
<sequence length="109" mass="12352">MNTVNVSTGFSPFQLKTGRSPRLIPLLVPRTNSDTPTPAEIDAQTIINKLHTDVCEAQDRLLATKIRQAYHTNQHRGPEEVYAVGDLVMLSTEHRRRNYKRSGKKRVAK</sequence>
<evidence type="ECO:0000313" key="1">
    <source>
        <dbReference type="EMBL" id="KIJ34218.1"/>
    </source>
</evidence>
<protein>
    <submittedName>
        <fullName evidence="1">Uncharacterized protein</fullName>
    </submittedName>
</protein>
<evidence type="ECO:0000313" key="2">
    <source>
        <dbReference type="Proteomes" id="UP000054279"/>
    </source>
</evidence>
<feature type="non-terminal residue" evidence="1">
    <location>
        <position position="109"/>
    </location>
</feature>
<dbReference type="EMBL" id="KN837202">
    <property type="protein sequence ID" value="KIJ34218.1"/>
    <property type="molecule type" value="Genomic_DNA"/>
</dbReference>
<name>A0A0C9TV29_SPHS4</name>
<organism evidence="1 2">
    <name type="scientific">Sphaerobolus stellatus (strain SS14)</name>
    <dbReference type="NCBI Taxonomy" id="990650"/>
    <lineage>
        <taxon>Eukaryota</taxon>
        <taxon>Fungi</taxon>
        <taxon>Dikarya</taxon>
        <taxon>Basidiomycota</taxon>
        <taxon>Agaricomycotina</taxon>
        <taxon>Agaricomycetes</taxon>
        <taxon>Phallomycetidae</taxon>
        <taxon>Geastrales</taxon>
        <taxon>Sphaerobolaceae</taxon>
        <taxon>Sphaerobolus</taxon>
    </lineage>
</organism>
<keyword evidence="2" id="KW-1185">Reference proteome</keyword>
<dbReference type="OrthoDB" id="3268967at2759"/>
<reference evidence="1 2" key="1">
    <citation type="submission" date="2014-06" db="EMBL/GenBank/DDBJ databases">
        <title>Evolutionary Origins and Diversification of the Mycorrhizal Mutualists.</title>
        <authorList>
            <consortium name="DOE Joint Genome Institute"/>
            <consortium name="Mycorrhizal Genomics Consortium"/>
            <person name="Kohler A."/>
            <person name="Kuo A."/>
            <person name="Nagy L.G."/>
            <person name="Floudas D."/>
            <person name="Copeland A."/>
            <person name="Barry K.W."/>
            <person name="Cichocki N."/>
            <person name="Veneault-Fourrey C."/>
            <person name="LaButti K."/>
            <person name="Lindquist E.A."/>
            <person name="Lipzen A."/>
            <person name="Lundell T."/>
            <person name="Morin E."/>
            <person name="Murat C."/>
            <person name="Riley R."/>
            <person name="Ohm R."/>
            <person name="Sun H."/>
            <person name="Tunlid A."/>
            <person name="Henrissat B."/>
            <person name="Grigoriev I.V."/>
            <person name="Hibbett D.S."/>
            <person name="Martin F."/>
        </authorList>
    </citation>
    <scope>NUCLEOTIDE SEQUENCE [LARGE SCALE GENOMIC DNA]</scope>
    <source>
        <strain evidence="1 2">SS14</strain>
    </source>
</reference>
<proteinExistence type="predicted"/>
<dbReference type="HOGENOM" id="CLU_142395_0_0_1"/>